<dbReference type="PANTHER" id="PTHR14374:SF0">
    <property type="entry name" value="TRAFFICKING PROTEIN PARTICLE COMPLEX SUBUNIT 11"/>
    <property type="match status" value="1"/>
</dbReference>
<proteinExistence type="predicted"/>
<keyword evidence="5" id="KW-1185">Reference proteome</keyword>
<dbReference type="PANTHER" id="PTHR14374">
    <property type="entry name" value="FOIE GRAS"/>
    <property type="match status" value="1"/>
</dbReference>
<dbReference type="InterPro" id="IPR012880">
    <property type="entry name" value="Gryzun"/>
</dbReference>
<feature type="region of interest" description="Disordered" evidence="1">
    <location>
        <begin position="269"/>
        <end position="297"/>
    </location>
</feature>
<dbReference type="Proteomes" id="UP000193560">
    <property type="component" value="Unassembled WGS sequence"/>
</dbReference>
<dbReference type="AlphaFoldDB" id="A0A1X2I6S7"/>
<dbReference type="InterPro" id="IPR021773">
    <property type="entry name" value="TPC11"/>
</dbReference>
<comment type="caution">
    <text evidence="4">The sequence shown here is derived from an EMBL/GenBank/DDBJ whole genome shotgun (WGS) entry which is preliminary data.</text>
</comment>
<dbReference type="STRING" id="90262.A0A1X2I6S7"/>
<gene>
    <name evidence="4" type="ORF">BCR42DRAFT_358880</name>
</gene>
<dbReference type="EMBL" id="MCGE01000027">
    <property type="protein sequence ID" value="ORZ09600.1"/>
    <property type="molecule type" value="Genomic_DNA"/>
</dbReference>
<protein>
    <submittedName>
        <fullName evidence="4">Gryzun, putative trafficking through golgi-domain-containing protein</fullName>
    </submittedName>
</protein>
<feature type="domain" description="Gryzun putative trafficking through Golgi" evidence="2">
    <location>
        <begin position="665"/>
        <end position="1206"/>
    </location>
</feature>
<dbReference type="Pfam" id="PF07919">
    <property type="entry name" value="Gryzun"/>
    <property type="match status" value="1"/>
</dbReference>
<feature type="domain" description="Trafficking protein particle complex subunit 11" evidence="3">
    <location>
        <begin position="354"/>
        <end position="627"/>
    </location>
</feature>
<name>A0A1X2I6S7_9FUNG</name>
<sequence>MDTYPPEYLLHPVPVLAIYGLQNEKQQADNSNTTLVDIQETTPSTPSTVASTLLNILLARQEFNLYDASRHVTNAAIPPPFRVMTVPKDYMLPPKSTSNGAHSSLSPLSSDSPLYPDGLMTPQWIRKHLELPSVVVGCYDLWDWSQEPGSPPRPKRETGPLASHLLIDPTEREKDTALAQEINERRKYFQDKGIKFAVVMLQKDKHLDGSAVEERCSMIRKQSGLDAKTSFFTLAPGSIQDLQEFVNMFYRSLSESALQYYNNLIKRTRKKRSKLPSQYQQSKAHTSSYSSSEPQPLNTSGWTLRYDIKSAIFHEFKQDVDSVTRILENAYTSLADFLAPSTNSTPGLIVRSKRWVEARTLADCMNIKICQFYLYQNDASSALAQLNGHLHMFQSYSSAWGMGEQSFEYWAWLSKQYRIFADLIDTAVQHGFKVPAPSSSAYHGSPNMPGSPQLGMGSSHGANDASGGCNPGAILQHPGFYYHLAAMCSAERRRRYLEMSKLEASKGISTSAVGQQESTTMLSAILNNERQVDHPTATIELLTKSYEQFKRYHNGRMTLYLAAEIAGTYYETGKFEMALKFFERIGKTYRKERWHTILTSILRWSLRCAKELGSWERAIEFLVELLSDALPMSDSKRNDAQTELLAILEKQTPSSSTVAELPRPVLINMNQINAFVQCHVQFRTSTNFVNTPLAFQITLQVNTNSLPTSAFKFNAMRILFNDPRYNYYLVDSGDQNDVDGASSSPTLVDCSHDIESIKEDGEYLNWKTKKVNLDLSKKQTKVIQGMILPESCEEIKIIGVCLDVITPNWTVALNYSFDEASDIHPLPRRKWLQQLSDMDKSLKYKLLDGRGELNTVRIMQRPPSATLSIQSSAPALLDELFPLEVTLTNDEPTAIVVTLHVEMKNAEGQVKEDYIAFTMDDKAPKQAIGEVELGQVDPSQSVTKTVYLYGSRLTGSRLITLTARYSSVGSADALVEKAESIRIPFVTPFDTNFEVCAQNEATKSTLESVLPNTTQTEKWLLVTSIRCCSTWDLLIDRIELHEPVNETDNASLILLSKLDEFSNQKWQTGHVYNTDYLFQTTMLDVTDNVPAMQTGHITIFWKRYEQDGPLSKTTIQLPPLTFQQPALTVLADVPSEIYLGEPITLTYQLNNPTTRIAEYTGSIEVSDAFVFSGYIQLKGRILPLTRTSYHYVCYPLLAGKVRLPRLKLLAKQNGVEKEILSEMVGKGSVVALDNDLHPRHGLILDDSPSSPSPTFVFVNARRM</sequence>
<dbReference type="SUPFAM" id="SSF48452">
    <property type="entry name" value="TPR-like"/>
    <property type="match status" value="1"/>
</dbReference>
<dbReference type="Gene3D" id="1.25.40.10">
    <property type="entry name" value="Tetratricopeptide repeat domain"/>
    <property type="match status" value="1"/>
</dbReference>
<evidence type="ECO:0000313" key="4">
    <source>
        <dbReference type="EMBL" id="ORZ09600.1"/>
    </source>
</evidence>
<evidence type="ECO:0000256" key="1">
    <source>
        <dbReference type="SAM" id="MobiDB-lite"/>
    </source>
</evidence>
<dbReference type="Pfam" id="PF11817">
    <property type="entry name" value="Foie-gras_1"/>
    <property type="match status" value="1"/>
</dbReference>
<organism evidence="4 5">
    <name type="scientific">Absidia repens</name>
    <dbReference type="NCBI Taxonomy" id="90262"/>
    <lineage>
        <taxon>Eukaryota</taxon>
        <taxon>Fungi</taxon>
        <taxon>Fungi incertae sedis</taxon>
        <taxon>Mucoromycota</taxon>
        <taxon>Mucoromycotina</taxon>
        <taxon>Mucoromycetes</taxon>
        <taxon>Mucorales</taxon>
        <taxon>Cunninghamellaceae</taxon>
        <taxon>Absidia</taxon>
    </lineage>
</organism>
<feature type="compositionally biased region" description="Polar residues" evidence="1">
    <location>
        <begin position="275"/>
        <end position="297"/>
    </location>
</feature>
<reference evidence="4 5" key="1">
    <citation type="submission" date="2016-07" db="EMBL/GenBank/DDBJ databases">
        <title>Pervasive Adenine N6-methylation of Active Genes in Fungi.</title>
        <authorList>
            <consortium name="DOE Joint Genome Institute"/>
            <person name="Mondo S.J."/>
            <person name="Dannebaum R.O."/>
            <person name="Kuo R.C."/>
            <person name="Labutti K."/>
            <person name="Haridas S."/>
            <person name="Kuo A."/>
            <person name="Salamov A."/>
            <person name="Ahrendt S.R."/>
            <person name="Lipzen A."/>
            <person name="Sullivan W."/>
            <person name="Andreopoulos W.B."/>
            <person name="Clum A."/>
            <person name="Lindquist E."/>
            <person name="Daum C."/>
            <person name="Ramamoorthy G.K."/>
            <person name="Gryganskyi A."/>
            <person name="Culley D."/>
            <person name="Magnuson J.K."/>
            <person name="James T.Y."/>
            <person name="O'Malley M.A."/>
            <person name="Stajich J.E."/>
            <person name="Spatafora J.W."/>
            <person name="Visel A."/>
            <person name="Grigoriev I.V."/>
        </authorList>
    </citation>
    <scope>NUCLEOTIDE SEQUENCE [LARGE SCALE GENOMIC DNA]</scope>
    <source>
        <strain evidence="4 5">NRRL 1336</strain>
    </source>
</reference>
<accession>A0A1X2I6S7</accession>
<evidence type="ECO:0000313" key="5">
    <source>
        <dbReference type="Proteomes" id="UP000193560"/>
    </source>
</evidence>
<dbReference type="OrthoDB" id="6278596at2759"/>
<evidence type="ECO:0000259" key="2">
    <source>
        <dbReference type="Pfam" id="PF07919"/>
    </source>
</evidence>
<feature type="region of interest" description="Disordered" evidence="1">
    <location>
        <begin position="439"/>
        <end position="463"/>
    </location>
</feature>
<evidence type="ECO:0000259" key="3">
    <source>
        <dbReference type="Pfam" id="PF11817"/>
    </source>
</evidence>
<dbReference type="InterPro" id="IPR011990">
    <property type="entry name" value="TPR-like_helical_dom_sf"/>
</dbReference>